<feature type="domain" description="Dockerin" evidence="1">
    <location>
        <begin position="168"/>
        <end position="230"/>
    </location>
</feature>
<accession>A0A1K1MDJ9</accession>
<evidence type="ECO:0000259" key="1">
    <source>
        <dbReference type="PROSITE" id="PS51766"/>
    </source>
</evidence>
<dbReference type="PROSITE" id="PS51766">
    <property type="entry name" value="DOCKERIN"/>
    <property type="match status" value="1"/>
</dbReference>
<dbReference type="EMBL" id="FPIP01000002">
    <property type="protein sequence ID" value="SFW21192.1"/>
    <property type="molecule type" value="Genomic_DNA"/>
</dbReference>
<dbReference type="Gene3D" id="1.10.1330.10">
    <property type="entry name" value="Dockerin domain"/>
    <property type="match status" value="1"/>
</dbReference>
<evidence type="ECO:0000313" key="2">
    <source>
        <dbReference type="EMBL" id="SFW21192.1"/>
    </source>
</evidence>
<gene>
    <name evidence="2" type="ORF">SAMN02910280_1092</name>
</gene>
<reference evidence="2 3" key="1">
    <citation type="submission" date="2016-11" db="EMBL/GenBank/DDBJ databases">
        <authorList>
            <person name="Jaros S."/>
            <person name="Januszkiewicz K."/>
            <person name="Wedrychowicz H."/>
        </authorList>
    </citation>
    <scope>NUCLEOTIDE SEQUENCE [LARGE SCALE GENOMIC DNA]</scope>
    <source>
        <strain evidence="2 3">YL228</strain>
    </source>
</reference>
<dbReference type="AlphaFoldDB" id="A0A1K1MDJ9"/>
<dbReference type="InterPro" id="IPR016134">
    <property type="entry name" value="Dockerin_dom"/>
</dbReference>
<dbReference type="Proteomes" id="UP000183461">
    <property type="component" value="Unassembled WGS sequence"/>
</dbReference>
<evidence type="ECO:0000313" key="3">
    <source>
        <dbReference type="Proteomes" id="UP000183461"/>
    </source>
</evidence>
<dbReference type="InterPro" id="IPR036439">
    <property type="entry name" value="Dockerin_dom_sf"/>
</dbReference>
<name>A0A1K1MDJ9_RUMFL</name>
<sequence>MDIRKITASLSAVCILGSGIALNSEVCIQHSLIAKAAYFDSGEFGDGLRWELDDEGILKFGGSGEIIDWPWREYEPRIYSQCRIREVIIDKGITKVGFFDYSNYGLEKITILNPDCIICETPDNADPKDSGVISNVRFNGCIYGFSDSTAQTYAEKHGFAFEEIDAASVRKAGDINCDGEFSIADIVLLQKWLIAAPDTELADWKAGDFCNDDVLDIFDLCIMKREYLKQ</sequence>
<dbReference type="SUPFAM" id="SSF63446">
    <property type="entry name" value="Type I dockerin domain"/>
    <property type="match status" value="1"/>
</dbReference>
<dbReference type="RefSeq" id="WP_072299461.1">
    <property type="nucleotide sequence ID" value="NZ_FPIP01000002.1"/>
</dbReference>
<dbReference type="GO" id="GO:0000272">
    <property type="term" value="P:polysaccharide catabolic process"/>
    <property type="evidence" value="ECO:0007669"/>
    <property type="project" value="InterPro"/>
</dbReference>
<proteinExistence type="predicted"/>
<protein>
    <recommendedName>
        <fullName evidence="1">Dockerin domain-containing protein</fullName>
    </recommendedName>
</protein>
<organism evidence="2 3">
    <name type="scientific">Ruminococcus flavefaciens</name>
    <dbReference type="NCBI Taxonomy" id="1265"/>
    <lineage>
        <taxon>Bacteria</taxon>
        <taxon>Bacillati</taxon>
        <taxon>Bacillota</taxon>
        <taxon>Clostridia</taxon>
        <taxon>Eubacteriales</taxon>
        <taxon>Oscillospiraceae</taxon>
        <taxon>Ruminococcus</taxon>
    </lineage>
</organism>
<dbReference type="CDD" id="cd14256">
    <property type="entry name" value="Dockerin_I"/>
    <property type="match status" value="1"/>
</dbReference>